<dbReference type="AlphaFoldDB" id="A0A5C2RM12"/>
<feature type="region of interest" description="Disordered" evidence="1">
    <location>
        <begin position="78"/>
        <end position="98"/>
    </location>
</feature>
<proteinExistence type="predicted"/>
<evidence type="ECO:0000313" key="2">
    <source>
        <dbReference type="EMBL" id="RPD52211.1"/>
    </source>
</evidence>
<keyword evidence="3" id="KW-1185">Reference proteome</keyword>
<organism evidence="2 3">
    <name type="scientific">Lentinus tigrinus ALCF2SS1-6</name>
    <dbReference type="NCBI Taxonomy" id="1328759"/>
    <lineage>
        <taxon>Eukaryota</taxon>
        <taxon>Fungi</taxon>
        <taxon>Dikarya</taxon>
        <taxon>Basidiomycota</taxon>
        <taxon>Agaricomycotina</taxon>
        <taxon>Agaricomycetes</taxon>
        <taxon>Polyporales</taxon>
        <taxon>Polyporaceae</taxon>
        <taxon>Lentinus</taxon>
    </lineage>
</organism>
<accession>A0A5C2RM12</accession>
<name>A0A5C2RM12_9APHY</name>
<reference evidence="2" key="1">
    <citation type="journal article" date="2018" name="Genome Biol. Evol.">
        <title>Genomics and development of Lentinus tigrinus, a white-rot wood-decaying mushroom with dimorphic fruiting bodies.</title>
        <authorList>
            <person name="Wu B."/>
            <person name="Xu Z."/>
            <person name="Knudson A."/>
            <person name="Carlson A."/>
            <person name="Chen N."/>
            <person name="Kovaka S."/>
            <person name="LaButti K."/>
            <person name="Lipzen A."/>
            <person name="Pennachio C."/>
            <person name="Riley R."/>
            <person name="Schakwitz W."/>
            <person name="Umezawa K."/>
            <person name="Ohm R.A."/>
            <person name="Grigoriev I.V."/>
            <person name="Nagy L.G."/>
            <person name="Gibbons J."/>
            <person name="Hibbett D."/>
        </authorList>
    </citation>
    <scope>NUCLEOTIDE SEQUENCE [LARGE SCALE GENOMIC DNA]</scope>
    <source>
        <strain evidence="2">ALCF2SS1-6</strain>
    </source>
</reference>
<sequence length="245" mass="27454">INYQRIEDHLAVDRNKSISPFPSILVSSFIAPQGFKWTLTLIPLSQLMHLRRSPLPHPPPQRFRLLHWTCFLVTPPDAGSSQPAGGTEDITVQASSPLPTRAPLTPRVWRTITSNQRGGAARRDVGKGRDAMQVEKETAVPPPQTVPVAVDKPVLEKALVETPLLDALRLTGPEGEATPTLMELRRHEALLAEARRWRGYSRVDLIRPNSSWRPVSITWTKEKEFLLEKYFSIIAAFVPNKTPAQ</sequence>
<protein>
    <submittedName>
        <fullName evidence="2">Uncharacterized protein</fullName>
    </submittedName>
</protein>
<evidence type="ECO:0000256" key="1">
    <source>
        <dbReference type="SAM" id="MobiDB-lite"/>
    </source>
</evidence>
<evidence type="ECO:0000313" key="3">
    <source>
        <dbReference type="Proteomes" id="UP000313359"/>
    </source>
</evidence>
<gene>
    <name evidence="2" type="ORF">L227DRAFT_568732</name>
</gene>
<feature type="non-terminal residue" evidence="2">
    <location>
        <position position="1"/>
    </location>
</feature>
<dbReference type="Proteomes" id="UP000313359">
    <property type="component" value="Unassembled WGS sequence"/>
</dbReference>
<feature type="compositionally biased region" description="Polar residues" evidence="1">
    <location>
        <begin position="79"/>
        <end position="98"/>
    </location>
</feature>
<dbReference type="EMBL" id="ML122390">
    <property type="protein sequence ID" value="RPD52211.1"/>
    <property type="molecule type" value="Genomic_DNA"/>
</dbReference>